<dbReference type="CDD" id="cd09276">
    <property type="entry name" value="Rnase_HI_RT_non_LTR"/>
    <property type="match status" value="1"/>
</dbReference>
<dbReference type="GO" id="GO:0003676">
    <property type="term" value="F:nucleic acid binding"/>
    <property type="evidence" value="ECO:0007669"/>
    <property type="project" value="InterPro"/>
</dbReference>
<dbReference type="InterPro" id="IPR043502">
    <property type="entry name" value="DNA/RNA_pol_sf"/>
</dbReference>
<dbReference type="Proteomes" id="UP000591131">
    <property type="component" value="Unassembled WGS sequence"/>
</dbReference>
<comment type="caution">
    <text evidence="4">The sequence shown here is derived from an EMBL/GenBank/DDBJ whole genome shotgun (WGS) entry which is preliminary data.</text>
</comment>
<dbReference type="AlphaFoldDB" id="A0A7J6KXH8"/>
<dbReference type="InterPro" id="IPR005135">
    <property type="entry name" value="Endo/exonuclease/phosphatase"/>
</dbReference>
<feature type="domain" description="RNase H type-1" evidence="3">
    <location>
        <begin position="846"/>
        <end position="983"/>
    </location>
</feature>
<dbReference type="Pfam" id="PF00075">
    <property type="entry name" value="RNase_H"/>
    <property type="match status" value="1"/>
</dbReference>
<feature type="region of interest" description="Disordered" evidence="1">
    <location>
        <begin position="330"/>
        <end position="351"/>
    </location>
</feature>
<protein>
    <submittedName>
        <fullName evidence="4">Uncharacterized protein</fullName>
    </submittedName>
</protein>
<dbReference type="InterPro" id="IPR002156">
    <property type="entry name" value="RNaseH_domain"/>
</dbReference>
<dbReference type="OrthoDB" id="5419617at2759"/>
<evidence type="ECO:0000313" key="5">
    <source>
        <dbReference type="Proteomes" id="UP000591131"/>
    </source>
</evidence>
<name>A0A7J6KXH8_PERCH</name>
<gene>
    <name evidence="4" type="ORF">FOL47_000515</name>
</gene>
<dbReference type="InterPro" id="IPR012337">
    <property type="entry name" value="RNaseH-like_sf"/>
</dbReference>
<dbReference type="InterPro" id="IPR036397">
    <property type="entry name" value="RNaseH_sf"/>
</dbReference>
<organism evidence="4 5">
    <name type="scientific">Perkinsus chesapeaki</name>
    <name type="common">Clam parasite</name>
    <name type="synonym">Perkinsus andrewsi</name>
    <dbReference type="NCBI Taxonomy" id="330153"/>
    <lineage>
        <taxon>Eukaryota</taxon>
        <taxon>Sar</taxon>
        <taxon>Alveolata</taxon>
        <taxon>Perkinsozoa</taxon>
        <taxon>Perkinsea</taxon>
        <taxon>Perkinsida</taxon>
        <taxon>Perkinsidae</taxon>
        <taxon>Perkinsus</taxon>
    </lineage>
</organism>
<dbReference type="SUPFAM" id="SSF56219">
    <property type="entry name" value="DNase I-like"/>
    <property type="match status" value="1"/>
</dbReference>
<sequence>MIRLGTPFRIIKNVRDVVVVSINESVTLASVYLHPTGDMSADCNLIPTLGKTVTGCDCNSHSLLWGQLGHRRAVQRGRILEDYLVSNRMEIHNVGKKTTFESHSGLSSSTIDITVSTDDFDGEVTGWGIDERVITTSDHRFISFTINHGSIDSTEWVSRRNIRKTDHEKLRARLCNEFQEWDDEEICCVPKLEKVTSRLIDTIRTAVTESTPIKKVPCGGKLWWNNKLEGMKSELCSKRRQPRKGLCGVEDFKRAKNRYYHEVRKAKLEKFAGYLDSLGGNSRELFKLVKGRRNGINPLDVASIEELGDHFFGEIEADEERSDPLECTCTGNRRREPRPVSEGGTDEPGEAGLSKLRRLMEAFSVKDVDEVMRTFDDYKAPGPDEIVNVHLKTALGAGANVWIEKIVVARIQLSYFPTTLKGSRTILISKPGRVGLRSFRPITLLSAVSKLVEKCLAQSFLESFPHRGIPYQHAYIVGKSPSTALTDVIRTYNSGRARRSYRVMATLDVKGAFDNCSWSLTVSEARKCMPEPLVKLLASYLQGRVANLCVDGKTVRRKLVHGFQQGSALGPRLWNLSCSSIIVEINRILPVGCCCVVFADDIILVITAASERALLTLLKMAINRIKEWAGHNNMAIEEEKINILAETSSFSSEVEEELRGLGKVASSVRIVGIQLDVNLNFHQHIDLAIAKARGTLMSIRKYARLKYGLNDKALCLIWNALCVSILAFGVEIWGTVLRFEWCRKKVLGLWRQASRIALRAPQSAPNAIIMAITPLKDPLEHLLALWTHAWCHKDAFAGQSLGKGGSNILNLIGFKESYRESCEVKKSLMTDASVTERVKLEEYSADDRDLHIYTDGSKTQTGTGCGMVMLDKDGRVLEGDWISLPKSFNICQCEIMGISLGLSKIKKAAQRVQGTTFALHVDSMAAIRASFLTRTGTSLAAEARDSLRQLLDDGVDVRVFWVKGHASTKGNEMADSLARFAAREPKARESRNIPASHTREQIRVFSRRRVEKDLKKGLGRLSPRTHRWLHSMSHIRIWTRLREKDRRVILMAVCGFGTGHYLEKIGRLTSKACRLCGYFDETWEHLIDQCPKLSRIRYMVRRPPDVGYAYYFTERSRARRLARFATRVLQVLPNVQATGPH</sequence>
<dbReference type="PROSITE" id="PS50879">
    <property type="entry name" value="RNASE_H_1"/>
    <property type="match status" value="1"/>
</dbReference>
<keyword evidence="5" id="KW-1185">Reference proteome</keyword>
<evidence type="ECO:0000313" key="4">
    <source>
        <dbReference type="EMBL" id="KAF4651269.1"/>
    </source>
</evidence>
<dbReference type="Pfam" id="PF00078">
    <property type="entry name" value="RVT_1"/>
    <property type="match status" value="1"/>
</dbReference>
<evidence type="ECO:0000259" key="3">
    <source>
        <dbReference type="PROSITE" id="PS50879"/>
    </source>
</evidence>
<dbReference type="CDD" id="cd01650">
    <property type="entry name" value="RT_nLTR_like"/>
    <property type="match status" value="1"/>
</dbReference>
<dbReference type="EMBL" id="JAAPAO010001091">
    <property type="protein sequence ID" value="KAF4651269.1"/>
    <property type="molecule type" value="Genomic_DNA"/>
</dbReference>
<dbReference type="Pfam" id="PF14529">
    <property type="entry name" value="Exo_endo_phos_2"/>
    <property type="match status" value="1"/>
</dbReference>
<dbReference type="GO" id="GO:0004523">
    <property type="term" value="F:RNA-DNA hybrid ribonuclease activity"/>
    <property type="evidence" value="ECO:0007669"/>
    <property type="project" value="InterPro"/>
</dbReference>
<feature type="domain" description="Reverse transcriptase" evidence="2">
    <location>
        <begin position="409"/>
        <end position="665"/>
    </location>
</feature>
<reference evidence="4 5" key="1">
    <citation type="submission" date="2020-04" db="EMBL/GenBank/DDBJ databases">
        <title>Perkinsus chesapeaki whole genome sequence.</title>
        <authorList>
            <person name="Bogema D.R."/>
        </authorList>
    </citation>
    <scope>NUCLEOTIDE SEQUENCE [LARGE SCALE GENOMIC DNA]</scope>
    <source>
        <strain evidence="4">ATCC PRA-425</strain>
    </source>
</reference>
<dbReference type="Gene3D" id="3.60.10.10">
    <property type="entry name" value="Endonuclease/exonuclease/phosphatase"/>
    <property type="match status" value="1"/>
</dbReference>
<dbReference type="InterPro" id="IPR036691">
    <property type="entry name" value="Endo/exonu/phosph_ase_sf"/>
</dbReference>
<dbReference type="Gene3D" id="3.30.420.10">
    <property type="entry name" value="Ribonuclease H-like superfamily/Ribonuclease H"/>
    <property type="match status" value="1"/>
</dbReference>
<dbReference type="PANTHER" id="PTHR19446">
    <property type="entry name" value="REVERSE TRANSCRIPTASES"/>
    <property type="match status" value="1"/>
</dbReference>
<proteinExistence type="predicted"/>
<evidence type="ECO:0000259" key="2">
    <source>
        <dbReference type="PROSITE" id="PS50878"/>
    </source>
</evidence>
<dbReference type="PROSITE" id="PS50878">
    <property type="entry name" value="RT_POL"/>
    <property type="match status" value="1"/>
</dbReference>
<accession>A0A7J6KXH8</accession>
<evidence type="ECO:0000256" key="1">
    <source>
        <dbReference type="SAM" id="MobiDB-lite"/>
    </source>
</evidence>
<dbReference type="SUPFAM" id="SSF53098">
    <property type="entry name" value="Ribonuclease H-like"/>
    <property type="match status" value="1"/>
</dbReference>
<dbReference type="SUPFAM" id="SSF56672">
    <property type="entry name" value="DNA/RNA polymerases"/>
    <property type="match status" value="1"/>
</dbReference>
<dbReference type="InterPro" id="IPR000477">
    <property type="entry name" value="RT_dom"/>
</dbReference>